<comment type="caution">
    <text evidence="3">The sequence shown here is derived from an EMBL/GenBank/DDBJ whole genome shotgun (WGS) entry which is preliminary data.</text>
</comment>
<proteinExistence type="predicted"/>
<feature type="domain" description="DUF6799" evidence="2">
    <location>
        <begin position="30"/>
        <end position="89"/>
    </location>
</feature>
<dbReference type="OrthoDB" id="1202235at2"/>
<dbReference type="AlphaFoldDB" id="A0A327R966"/>
<organism evidence="3 4">
    <name type="scientific">Olleya aquimaris</name>
    <dbReference type="NCBI Taxonomy" id="639310"/>
    <lineage>
        <taxon>Bacteria</taxon>
        <taxon>Pseudomonadati</taxon>
        <taxon>Bacteroidota</taxon>
        <taxon>Flavobacteriia</taxon>
        <taxon>Flavobacteriales</taxon>
        <taxon>Flavobacteriaceae</taxon>
    </lineage>
</organism>
<dbReference type="RefSeq" id="WP_111660786.1">
    <property type="nucleotide sequence ID" value="NZ_QLLO01000010.1"/>
</dbReference>
<feature type="signal peptide" evidence="1">
    <location>
        <begin position="1"/>
        <end position="20"/>
    </location>
</feature>
<protein>
    <recommendedName>
        <fullName evidence="2">DUF6799 domain-containing protein</fullName>
    </recommendedName>
</protein>
<keyword evidence="4" id="KW-1185">Reference proteome</keyword>
<evidence type="ECO:0000256" key="1">
    <source>
        <dbReference type="SAM" id="SignalP"/>
    </source>
</evidence>
<sequence length="108" mass="11855">MKKLILIAFTLFLGANSVMAQEANKLEDANYVILLDSKVFHYTVDGVAPLQADLTLNNGTVVKTDGSYITKDGDTAKLKDGQCLGMSGTLYKDQETLTKKLVKHMRKS</sequence>
<evidence type="ECO:0000313" key="4">
    <source>
        <dbReference type="Proteomes" id="UP000248703"/>
    </source>
</evidence>
<name>A0A327R966_9FLAO</name>
<gene>
    <name evidence="3" type="ORF">LY08_02523</name>
</gene>
<dbReference type="EMBL" id="QLLO01000010">
    <property type="protein sequence ID" value="RAJ12023.1"/>
    <property type="molecule type" value="Genomic_DNA"/>
</dbReference>
<feature type="chain" id="PRO_5016445451" description="DUF6799 domain-containing protein" evidence="1">
    <location>
        <begin position="21"/>
        <end position="108"/>
    </location>
</feature>
<evidence type="ECO:0000313" key="3">
    <source>
        <dbReference type="EMBL" id="RAJ12023.1"/>
    </source>
</evidence>
<dbReference type="InterPro" id="IPR046478">
    <property type="entry name" value="DUF6799"/>
</dbReference>
<dbReference type="Pfam" id="PF20606">
    <property type="entry name" value="DUF6799"/>
    <property type="match status" value="1"/>
</dbReference>
<dbReference type="Proteomes" id="UP000248703">
    <property type="component" value="Unassembled WGS sequence"/>
</dbReference>
<accession>A0A327R966</accession>
<reference evidence="3 4" key="1">
    <citation type="submission" date="2018-06" db="EMBL/GenBank/DDBJ databases">
        <title>Genomic Encyclopedia of Archaeal and Bacterial Type Strains, Phase II (KMG-II): from individual species to whole genera.</title>
        <authorList>
            <person name="Goeker M."/>
        </authorList>
    </citation>
    <scope>NUCLEOTIDE SEQUENCE [LARGE SCALE GENOMIC DNA]</scope>
    <source>
        <strain evidence="3 4">DSM 24464</strain>
    </source>
</reference>
<evidence type="ECO:0000259" key="2">
    <source>
        <dbReference type="Pfam" id="PF20606"/>
    </source>
</evidence>
<keyword evidence="1" id="KW-0732">Signal</keyword>